<dbReference type="EMBL" id="CM047898">
    <property type="protein sequence ID" value="KAJ0105336.1"/>
    <property type="molecule type" value="Genomic_DNA"/>
</dbReference>
<comment type="caution">
    <text evidence="1">The sequence shown here is derived from an EMBL/GenBank/DDBJ whole genome shotgun (WGS) entry which is preliminary data.</text>
</comment>
<dbReference type="Proteomes" id="UP001164250">
    <property type="component" value="Chromosome 2"/>
</dbReference>
<organism evidence="1 2">
    <name type="scientific">Pistacia atlantica</name>
    <dbReference type="NCBI Taxonomy" id="434234"/>
    <lineage>
        <taxon>Eukaryota</taxon>
        <taxon>Viridiplantae</taxon>
        <taxon>Streptophyta</taxon>
        <taxon>Embryophyta</taxon>
        <taxon>Tracheophyta</taxon>
        <taxon>Spermatophyta</taxon>
        <taxon>Magnoliopsida</taxon>
        <taxon>eudicotyledons</taxon>
        <taxon>Gunneridae</taxon>
        <taxon>Pentapetalae</taxon>
        <taxon>rosids</taxon>
        <taxon>malvids</taxon>
        <taxon>Sapindales</taxon>
        <taxon>Anacardiaceae</taxon>
        <taxon>Pistacia</taxon>
    </lineage>
</organism>
<reference evidence="2" key="1">
    <citation type="journal article" date="2023" name="G3 (Bethesda)">
        <title>Genome assembly and association tests identify interacting loci associated with vigor, precocity, and sex in interspecific pistachio rootstocks.</title>
        <authorList>
            <person name="Palmer W."/>
            <person name="Jacygrad E."/>
            <person name="Sagayaradj S."/>
            <person name="Cavanaugh K."/>
            <person name="Han R."/>
            <person name="Bertier L."/>
            <person name="Beede B."/>
            <person name="Kafkas S."/>
            <person name="Golino D."/>
            <person name="Preece J."/>
            <person name="Michelmore R."/>
        </authorList>
    </citation>
    <scope>NUCLEOTIDE SEQUENCE [LARGE SCALE GENOMIC DNA]</scope>
</reference>
<protein>
    <submittedName>
        <fullName evidence="1">Uncharacterized protein</fullName>
    </submittedName>
</protein>
<proteinExistence type="predicted"/>
<evidence type="ECO:0000313" key="1">
    <source>
        <dbReference type="EMBL" id="KAJ0105336.1"/>
    </source>
</evidence>
<accession>A0ACC1BZN5</accession>
<sequence length="69" mass="8178">MIYWQKGKVINFSFHSNRFKNKRKNYCPFLGILIDISIKGIFRKNNIFLLISTILGTKERVQELQNMGL</sequence>
<name>A0ACC1BZN5_9ROSI</name>
<gene>
    <name evidence="1" type="ORF">Patl1_19516</name>
</gene>
<evidence type="ECO:0000313" key="2">
    <source>
        <dbReference type="Proteomes" id="UP001164250"/>
    </source>
</evidence>
<keyword evidence="2" id="KW-1185">Reference proteome</keyword>